<name>A0A8I6R907_CIMLE</name>
<comment type="subcellular location">
    <subcellularLocation>
        <location evidence="1">Golgi apparatus membrane</location>
        <topology evidence="1">Peripheral membrane protein</topology>
    </subcellularLocation>
</comment>
<dbReference type="InterPro" id="IPR007265">
    <property type="entry name" value="COG_su3"/>
</dbReference>
<reference evidence="12" key="1">
    <citation type="submission" date="2022-01" db="UniProtKB">
        <authorList>
            <consortium name="EnsemblMetazoa"/>
        </authorList>
    </citation>
    <scope>IDENTIFICATION</scope>
</reference>
<evidence type="ECO:0000256" key="8">
    <source>
        <dbReference type="ARBA" id="ARBA00031339"/>
    </source>
</evidence>
<dbReference type="InterPro" id="IPR048320">
    <property type="entry name" value="COG3_N"/>
</dbReference>
<evidence type="ECO:0000259" key="10">
    <source>
        <dbReference type="Pfam" id="PF04136"/>
    </source>
</evidence>
<keyword evidence="6" id="KW-0333">Golgi apparatus</keyword>
<organism evidence="12 13">
    <name type="scientific">Cimex lectularius</name>
    <name type="common">Bed bug</name>
    <name type="synonym">Acanthia lectularia</name>
    <dbReference type="NCBI Taxonomy" id="79782"/>
    <lineage>
        <taxon>Eukaryota</taxon>
        <taxon>Metazoa</taxon>
        <taxon>Ecdysozoa</taxon>
        <taxon>Arthropoda</taxon>
        <taxon>Hexapoda</taxon>
        <taxon>Insecta</taxon>
        <taxon>Pterygota</taxon>
        <taxon>Neoptera</taxon>
        <taxon>Paraneoptera</taxon>
        <taxon>Hemiptera</taxon>
        <taxon>Heteroptera</taxon>
        <taxon>Panheteroptera</taxon>
        <taxon>Cimicomorpha</taxon>
        <taxon>Cimicidae</taxon>
        <taxon>Cimex</taxon>
    </lineage>
</organism>
<evidence type="ECO:0000313" key="12">
    <source>
        <dbReference type="EnsemblMetazoa" id="XP_014239429.1"/>
    </source>
</evidence>
<feature type="region of interest" description="Disordered" evidence="9">
    <location>
        <begin position="472"/>
        <end position="500"/>
    </location>
</feature>
<keyword evidence="4" id="KW-0813">Transport</keyword>
<evidence type="ECO:0000256" key="6">
    <source>
        <dbReference type="ARBA" id="ARBA00023034"/>
    </source>
</evidence>
<dbReference type="OrthoDB" id="296793at2759"/>
<dbReference type="Proteomes" id="UP000494040">
    <property type="component" value="Unassembled WGS sequence"/>
</dbReference>
<dbReference type="Pfam" id="PF04136">
    <property type="entry name" value="COG3_N"/>
    <property type="match status" value="1"/>
</dbReference>
<evidence type="ECO:0000256" key="4">
    <source>
        <dbReference type="ARBA" id="ARBA00022448"/>
    </source>
</evidence>
<dbReference type="EnsemblMetazoa" id="XM_014383943.2">
    <property type="protein sequence ID" value="XP_014239429.1"/>
    <property type="gene ID" value="LOC106660907"/>
</dbReference>
<dbReference type="PANTHER" id="PTHR13302">
    <property type="entry name" value="CONSERVED OLIGOMERIC GOLGI COMPLEX COMPONENT 3"/>
    <property type="match status" value="1"/>
</dbReference>
<sequence length="801" mass="91891">MDLVNNMIADWENTVRPLAPLSVQQKDLILDMTQEIKQVGLLTHNKQAKVEEDMECKNSIRKEKTDPHMVNNIREFIKWYMKKEDEWYEKEDDNFKEYVQYLLEEKGECSLLLSQVDECLDHLKQLGVEYELVSNKTNSLHQVSEELISDQMKLTEVRDVVKARLNHFKSLERIVKYLDNTMLIIQNHSSLRSILDEINDHIQYHKSHMTYKESYSYLSRYEQCLRRLLGLIRDSIISGLKLAAQHASASSASHYAKFQVAKTNLRPLIALLEERVSHSNLYETTLSQCHEAYVSERQELISPSVLKTIDELVASNTMKGGVVDLCSLMRSVCAFLIHVSLDEYQLYQQFFSKQTDIFTTYLESLCVCLYDKTRPLVIHMKHLESLAELCSILHLEMIQEQVNANEEALKAFGNIAEQLLQDVQERLVFRAHMYLRTDVAEYKPSPGDLAYPEKLHMMQSIANSLHEQELSLSRSESKSSLTSGSSSTSQETRLNNPLSTLSGSPADLHGMWYPPVRRTLLCLSRLYRCVEKPTFQGISQEALSLCMKSIKDASQQISLNKSHLDGEMFQIKHLLILREQIAPFQVDFTVKEMALDFSKTKTAAAQLINKRTRLFSLSSNNSLLEFLLEGSPEVREQWLDSRKDVDRGLKSSCESFILHATHHLMPNFISVLEKAENWDNKEVLLKNTKWASPQVLSMLIQSTIKNIKSKLPGLQSTMQLYLANRDTEFILYRPIKNNVLGNFARMQHLLSTCGYTKEEQSQIGCPTSEQAYILVSSASLLGQQQQARKISNDNVDGGVHK</sequence>
<feature type="domain" description="Conserved oligomeric Golgi complex subunit 3 N-terminal" evidence="10">
    <location>
        <begin position="97"/>
        <end position="241"/>
    </location>
</feature>
<dbReference type="GO" id="GO:0017119">
    <property type="term" value="C:Golgi transport complex"/>
    <property type="evidence" value="ECO:0007669"/>
    <property type="project" value="TreeGrafter"/>
</dbReference>
<dbReference type="PANTHER" id="PTHR13302:SF8">
    <property type="entry name" value="CONSERVED OLIGOMERIC GOLGI COMPLEX SUBUNIT 3"/>
    <property type="match status" value="1"/>
</dbReference>
<dbReference type="GO" id="GO:0006886">
    <property type="term" value="P:intracellular protein transport"/>
    <property type="evidence" value="ECO:0007669"/>
    <property type="project" value="InterPro"/>
</dbReference>
<dbReference type="InterPro" id="IPR048685">
    <property type="entry name" value="COG3_C"/>
</dbReference>
<protein>
    <recommendedName>
        <fullName evidence="3">Conserved oligomeric Golgi complex subunit 3</fullName>
    </recommendedName>
    <alternativeName>
        <fullName evidence="8">Component of oligomeric Golgi complex 3</fullName>
    </alternativeName>
</protein>
<keyword evidence="5" id="KW-0653">Protein transport</keyword>
<keyword evidence="7" id="KW-0472">Membrane</keyword>
<dbReference type="AlphaFoldDB" id="A0A8I6R907"/>
<dbReference type="RefSeq" id="XP_014239429.1">
    <property type="nucleotide sequence ID" value="XM_014383943.2"/>
</dbReference>
<comment type="similarity">
    <text evidence="2">Belongs to the COG3 family.</text>
</comment>
<evidence type="ECO:0000256" key="2">
    <source>
        <dbReference type="ARBA" id="ARBA00009936"/>
    </source>
</evidence>
<feature type="compositionally biased region" description="Low complexity" evidence="9">
    <location>
        <begin position="472"/>
        <end position="494"/>
    </location>
</feature>
<evidence type="ECO:0000256" key="7">
    <source>
        <dbReference type="ARBA" id="ARBA00023136"/>
    </source>
</evidence>
<evidence type="ECO:0000259" key="11">
    <source>
        <dbReference type="Pfam" id="PF20671"/>
    </source>
</evidence>
<dbReference type="CTD" id="83548"/>
<dbReference type="OMA" id="DEFELWG"/>
<evidence type="ECO:0000256" key="9">
    <source>
        <dbReference type="SAM" id="MobiDB-lite"/>
    </source>
</evidence>
<proteinExistence type="inferred from homology"/>
<evidence type="ECO:0000256" key="3">
    <source>
        <dbReference type="ARBA" id="ARBA00020976"/>
    </source>
</evidence>
<evidence type="ECO:0000313" key="13">
    <source>
        <dbReference type="Proteomes" id="UP000494040"/>
    </source>
</evidence>
<dbReference type="GeneID" id="106660907"/>
<dbReference type="GO" id="GO:0005801">
    <property type="term" value="C:cis-Golgi network"/>
    <property type="evidence" value="ECO:0007669"/>
    <property type="project" value="InterPro"/>
</dbReference>
<evidence type="ECO:0000256" key="5">
    <source>
        <dbReference type="ARBA" id="ARBA00022927"/>
    </source>
</evidence>
<dbReference type="KEGG" id="clec:106660907"/>
<dbReference type="GO" id="GO:0006891">
    <property type="term" value="P:intra-Golgi vesicle-mediated transport"/>
    <property type="evidence" value="ECO:0007669"/>
    <property type="project" value="TreeGrafter"/>
</dbReference>
<dbReference type="GO" id="GO:0000139">
    <property type="term" value="C:Golgi membrane"/>
    <property type="evidence" value="ECO:0007669"/>
    <property type="project" value="UniProtKB-SubCell"/>
</dbReference>
<dbReference type="Pfam" id="PF20671">
    <property type="entry name" value="COG3_C"/>
    <property type="match status" value="1"/>
</dbReference>
<accession>A0A8I6R907</accession>
<keyword evidence="13" id="KW-1185">Reference proteome</keyword>
<dbReference type="GO" id="GO:0007030">
    <property type="term" value="P:Golgi organization"/>
    <property type="evidence" value="ECO:0007669"/>
    <property type="project" value="TreeGrafter"/>
</dbReference>
<feature type="domain" description="Conserved oligomeric Golgi complex subunit 3 C-terminal" evidence="11">
    <location>
        <begin position="252"/>
        <end position="599"/>
    </location>
</feature>
<evidence type="ECO:0000256" key="1">
    <source>
        <dbReference type="ARBA" id="ARBA00004395"/>
    </source>
</evidence>